<accession>A0A396FLD8</accession>
<dbReference type="SUPFAM" id="SSF47413">
    <property type="entry name" value="lambda repressor-like DNA-binding domains"/>
    <property type="match status" value="1"/>
</dbReference>
<evidence type="ECO:0000313" key="5">
    <source>
        <dbReference type="Proteomes" id="UP000284644"/>
    </source>
</evidence>
<dbReference type="EMBL" id="QSJW01000013">
    <property type="protein sequence ID" value="RHE10073.1"/>
    <property type="molecule type" value="Genomic_DNA"/>
</dbReference>
<evidence type="ECO:0000313" key="6">
    <source>
        <dbReference type="Proteomes" id="UP000285839"/>
    </source>
</evidence>
<organism evidence="3 6">
    <name type="scientific">Blautia obeum</name>
    <dbReference type="NCBI Taxonomy" id="40520"/>
    <lineage>
        <taxon>Bacteria</taxon>
        <taxon>Bacillati</taxon>
        <taxon>Bacillota</taxon>
        <taxon>Clostridia</taxon>
        <taxon>Lachnospirales</taxon>
        <taxon>Lachnospiraceae</taxon>
        <taxon>Blautia</taxon>
    </lineage>
</organism>
<keyword evidence="1" id="KW-0238">DNA-binding</keyword>
<dbReference type="GO" id="GO:0003700">
    <property type="term" value="F:DNA-binding transcription factor activity"/>
    <property type="evidence" value="ECO:0007669"/>
    <property type="project" value="TreeGrafter"/>
</dbReference>
<dbReference type="PROSITE" id="PS50943">
    <property type="entry name" value="HTH_CROC1"/>
    <property type="match status" value="1"/>
</dbReference>
<evidence type="ECO:0000259" key="2">
    <source>
        <dbReference type="PROSITE" id="PS50943"/>
    </source>
</evidence>
<feature type="domain" description="HTH cro/C1-type" evidence="2">
    <location>
        <begin position="17"/>
        <end position="71"/>
    </location>
</feature>
<dbReference type="PANTHER" id="PTHR46797:SF1">
    <property type="entry name" value="METHYLPHOSPHONATE SYNTHASE"/>
    <property type="match status" value="1"/>
</dbReference>
<dbReference type="InterPro" id="IPR001387">
    <property type="entry name" value="Cro/C1-type_HTH"/>
</dbReference>
<protein>
    <submittedName>
        <fullName evidence="3">XRE family transcriptional regulator</fullName>
    </submittedName>
</protein>
<comment type="caution">
    <text evidence="3">The sequence shown here is derived from an EMBL/GenBank/DDBJ whole genome shotgun (WGS) entry which is preliminary data.</text>
</comment>
<dbReference type="AlphaFoldDB" id="A0A396FLD8"/>
<dbReference type="Proteomes" id="UP000285839">
    <property type="component" value="Unassembled WGS sequence"/>
</dbReference>
<dbReference type="EMBL" id="QRUH01000016">
    <property type="protein sequence ID" value="RGR46017.1"/>
    <property type="molecule type" value="Genomic_DNA"/>
</dbReference>
<dbReference type="InterPro" id="IPR050807">
    <property type="entry name" value="TransReg_Diox_bact_type"/>
</dbReference>
<evidence type="ECO:0000313" key="3">
    <source>
        <dbReference type="EMBL" id="RGR46017.1"/>
    </source>
</evidence>
<sequence>MGNRAESQDLIDLGNRIRKRRQEIHLSQEVLAEKAGISPNTISRIEGGQTAMSIEIFRKLAVILKTDAGTLLGECKEEENHRLYDLICRAKKLKRKEQKILEKTMEVLIEGFGTEL</sequence>
<dbReference type="Proteomes" id="UP000284644">
    <property type="component" value="Unassembled WGS sequence"/>
</dbReference>
<dbReference type="GO" id="GO:0005829">
    <property type="term" value="C:cytosol"/>
    <property type="evidence" value="ECO:0007669"/>
    <property type="project" value="TreeGrafter"/>
</dbReference>
<evidence type="ECO:0000313" key="4">
    <source>
        <dbReference type="EMBL" id="RHE10073.1"/>
    </source>
</evidence>
<name>A0A396FLD8_9FIRM</name>
<proteinExistence type="predicted"/>
<dbReference type="SMART" id="SM00530">
    <property type="entry name" value="HTH_XRE"/>
    <property type="match status" value="1"/>
</dbReference>
<dbReference type="CDD" id="cd00093">
    <property type="entry name" value="HTH_XRE"/>
    <property type="match status" value="1"/>
</dbReference>
<dbReference type="RefSeq" id="WP_117639516.1">
    <property type="nucleotide sequence ID" value="NZ_CAXTZU010000007.1"/>
</dbReference>
<dbReference type="Pfam" id="PF01381">
    <property type="entry name" value="HTH_3"/>
    <property type="match status" value="1"/>
</dbReference>
<dbReference type="PANTHER" id="PTHR46797">
    <property type="entry name" value="HTH-TYPE TRANSCRIPTIONAL REGULATOR"/>
    <property type="match status" value="1"/>
</dbReference>
<dbReference type="InterPro" id="IPR010982">
    <property type="entry name" value="Lambda_DNA-bd_dom_sf"/>
</dbReference>
<gene>
    <name evidence="4" type="ORF">DW767_16615</name>
    <name evidence="3" type="ORF">DWY46_16230</name>
</gene>
<dbReference type="GO" id="GO:0003677">
    <property type="term" value="F:DNA binding"/>
    <property type="evidence" value="ECO:0007669"/>
    <property type="project" value="UniProtKB-KW"/>
</dbReference>
<evidence type="ECO:0000256" key="1">
    <source>
        <dbReference type="ARBA" id="ARBA00023125"/>
    </source>
</evidence>
<reference evidence="5 6" key="1">
    <citation type="submission" date="2018-08" db="EMBL/GenBank/DDBJ databases">
        <title>A genome reference for cultivated species of the human gut microbiota.</title>
        <authorList>
            <person name="Zou Y."/>
            <person name="Xue W."/>
            <person name="Luo G."/>
        </authorList>
    </citation>
    <scope>NUCLEOTIDE SEQUENCE [LARGE SCALE GENOMIC DNA]</scope>
    <source>
        <strain evidence="3 6">AF25-21</strain>
        <strain evidence="4 5">AM29-25AC</strain>
    </source>
</reference>
<dbReference type="Gene3D" id="1.10.260.40">
    <property type="entry name" value="lambda repressor-like DNA-binding domains"/>
    <property type="match status" value="1"/>
</dbReference>